<accession>A0A3B0V2S0</accession>
<dbReference type="SUPFAM" id="SSF53067">
    <property type="entry name" value="Actin-like ATPase domain"/>
    <property type="match status" value="1"/>
</dbReference>
<dbReference type="GO" id="GO:0032153">
    <property type="term" value="C:cell division site"/>
    <property type="evidence" value="ECO:0007669"/>
    <property type="project" value="TreeGrafter"/>
</dbReference>
<sequence>GGEKIQVGRQDLAHVIEARVDEIFQHILQDIQRSGYDGMLPAGIVLTGGSSQLRGITEVAERILNVPARVAQPQNLVGMVDSLHSPAYATSVGLLQWAMSDNQVYQPRTHNREWGRKMGSILKALLPDK</sequence>
<dbReference type="GO" id="GO:0051301">
    <property type="term" value="P:cell division"/>
    <property type="evidence" value="ECO:0007669"/>
    <property type="project" value="UniProtKB-KW"/>
</dbReference>
<name>A0A3B0V2S0_9ZZZZ</name>
<reference evidence="1" key="1">
    <citation type="submission" date="2018-06" db="EMBL/GenBank/DDBJ databases">
        <authorList>
            <person name="Zhirakovskaya E."/>
        </authorList>
    </citation>
    <scope>NUCLEOTIDE SEQUENCE</scope>
</reference>
<evidence type="ECO:0000313" key="1">
    <source>
        <dbReference type="EMBL" id="VAW34673.1"/>
    </source>
</evidence>
<feature type="non-terminal residue" evidence="1">
    <location>
        <position position="1"/>
    </location>
</feature>
<dbReference type="InterPro" id="IPR043129">
    <property type="entry name" value="ATPase_NBD"/>
</dbReference>
<organism evidence="1">
    <name type="scientific">hydrothermal vent metagenome</name>
    <dbReference type="NCBI Taxonomy" id="652676"/>
    <lineage>
        <taxon>unclassified sequences</taxon>
        <taxon>metagenomes</taxon>
        <taxon>ecological metagenomes</taxon>
    </lineage>
</organism>
<protein>
    <submittedName>
        <fullName evidence="1">Cell division protein FtsA</fullName>
    </submittedName>
</protein>
<proteinExistence type="predicted"/>
<dbReference type="PANTHER" id="PTHR32432">
    <property type="entry name" value="CELL DIVISION PROTEIN FTSA-RELATED"/>
    <property type="match status" value="1"/>
</dbReference>
<dbReference type="Pfam" id="PF14450">
    <property type="entry name" value="FtsA"/>
    <property type="match status" value="1"/>
</dbReference>
<dbReference type="Gene3D" id="3.30.420.40">
    <property type="match status" value="1"/>
</dbReference>
<dbReference type="GO" id="GO:0009898">
    <property type="term" value="C:cytoplasmic side of plasma membrane"/>
    <property type="evidence" value="ECO:0007669"/>
    <property type="project" value="TreeGrafter"/>
</dbReference>
<dbReference type="PANTHER" id="PTHR32432:SF4">
    <property type="entry name" value="CELL DIVISION PROTEIN FTSA"/>
    <property type="match status" value="1"/>
</dbReference>
<dbReference type="InterPro" id="IPR050696">
    <property type="entry name" value="FtsA/MreB"/>
</dbReference>
<dbReference type="AlphaFoldDB" id="A0A3B0V2S0"/>
<keyword evidence="1" id="KW-0132">Cell division</keyword>
<dbReference type="EMBL" id="UOEU01000543">
    <property type="protein sequence ID" value="VAW34673.1"/>
    <property type="molecule type" value="Genomic_DNA"/>
</dbReference>
<keyword evidence="1" id="KW-0131">Cell cycle</keyword>
<gene>
    <name evidence="1" type="ORF">MNBD_CHLOROFLEXI01-2511</name>
</gene>